<evidence type="ECO:0000313" key="6">
    <source>
        <dbReference type="Proteomes" id="UP000255335"/>
    </source>
</evidence>
<dbReference type="AlphaFoldDB" id="A0A377JLJ9"/>
<dbReference type="Pfam" id="PF13730">
    <property type="entry name" value="HTH_36"/>
    <property type="match status" value="1"/>
</dbReference>
<evidence type="ECO:0000256" key="1">
    <source>
        <dbReference type="SAM" id="MobiDB-lite"/>
    </source>
</evidence>
<evidence type="ECO:0000313" key="2">
    <source>
        <dbReference type="EMBL" id="STP08626.1"/>
    </source>
</evidence>
<feature type="region of interest" description="Disordered" evidence="1">
    <location>
        <begin position="269"/>
        <end position="290"/>
    </location>
</feature>
<protein>
    <submittedName>
        <fullName evidence="2">Transcriptional regulator</fullName>
    </submittedName>
</protein>
<dbReference type="EMBL" id="UGHZ01000006">
    <property type="protein sequence ID" value="STP13821.1"/>
    <property type="molecule type" value="Genomic_DNA"/>
</dbReference>
<evidence type="ECO:0000313" key="4">
    <source>
        <dbReference type="EMBL" id="STP13814.1"/>
    </source>
</evidence>
<dbReference type="Gene3D" id="1.10.10.10">
    <property type="entry name" value="Winged helix-like DNA-binding domain superfamily/Winged helix DNA-binding domain"/>
    <property type="match status" value="1"/>
</dbReference>
<dbReference type="InterPro" id="IPR036388">
    <property type="entry name" value="WH-like_DNA-bd_sf"/>
</dbReference>
<dbReference type="EMBL" id="UGHZ01000006">
    <property type="protein sequence ID" value="STP13814.1"/>
    <property type="molecule type" value="Genomic_DNA"/>
</dbReference>
<sequence>MIQKDQQINNFTILSSDILRDESLSMGARMFYALAQSFSDEWNINIKHFAKLLNVSEASVRKYRNELVSAGLLQYSQIRDEKGKLTQESVYTFNKLEIIQSQCVDSIDSQEQEAQNSISVESYPFKHLSAYGDSADISNNNKSSNINSNKSPKPTALFLTISQSFKSFKDTKLSPKSTKFKESLPLESYTEQELQAYKDFIAYRKEKGFLAKSTINSIIKDFEKLKMQNADIVLCVETCINRGWSGLLKAYEALLRYESFKKPQAKNYVGKNQEAKTAHNPLERLGQEVK</sequence>
<evidence type="ECO:0000313" key="5">
    <source>
        <dbReference type="EMBL" id="STP13821.1"/>
    </source>
</evidence>
<dbReference type="EMBL" id="UGHZ01000001">
    <property type="protein sequence ID" value="STP08626.1"/>
    <property type="molecule type" value="Genomic_DNA"/>
</dbReference>
<dbReference type="Proteomes" id="UP000255335">
    <property type="component" value="Unassembled WGS sequence"/>
</dbReference>
<organism evidence="2 6">
    <name type="scientific">Helicobacter cinaedi</name>
    <dbReference type="NCBI Taxonomy" id="213"/>
    <lineage>
        <taxon>Bacteria</taxon>
        <taxon>Pseudomonadati</taxon>
        <taxon>Campylobacterota</taxon>
        <taxon>Epsilonproteobacteria</taxon>
        <taxon>Campylobacterales</taxon>
        <taxon>Helicobacteraceae</taxon>
        <taxon>Helicobacter</taxon>
    </lineage>
</organism>
<proteinExistence type="predicted"/>
<evidence type="ECO:0000313" key="3">
    <source>
        <dbReference type="EMBL" id="STP09934.1"/>
    </source>
</evidence>
<dbReference type="RefSeq" id="WP_258554098.1">
    <property type="nucleotide sequence ID" value="NZ_UGHZ01000001.1"/>
</dbReference>
<accession>A0A377JLJ9</accession>
<reference evidence="2 6" key="1">
    <citation type="submission" date="2018-06" db="EMBL/GenBank/DDBJ databases">
        <authorList>
            <consortium name="Pathogen Informatics"/>
            <person name="Doyle S."/>
        </authorList>
    </citation>
    <scope>NUCLEOTIDE SEQUENCE [LARGE SCALE GENOMIC DNA]</scope>
    <source>
        <strain evidence="2 6">NCTC12221</strain>
    </source>
</reference>
<name>A0A377JLJ9_9HELI</name>
<feature type="compositionally biased region" description="Basic and acidic residues" evidence="1">
    <location>
        <begin position="273"/>
        <end position="290"/>
    </location>
</feature>
<gene>
    <name evidence="2" type="ORF">NCTC12221_00038</name>
    <name evidence="3" type="ORF">NCTC12221_01392</name>
    <name evidence="4" type="ORF">NCTC12221_01892</name>
    <name evidence="5" type="ORF">NCTC12221_01899</name>
</gene>
<dbReference type="EMBL" id="UGHZ01000001">
    <property type="protein sequence ID" value="STP09934.1"/>
    <property type="molecule type" value="Genomic_DNA"/>
</dbReference>